<dbReference type="EMBL" id="CM002923">
    <property type="protein sequence ID" value="KGN61493.1"/>
    <property type="molecule type" value="Genomic_DNA"/>
</dbReference>
<feature type="compositionally biased region" description="Polar residues" evidence="1">
    <location>
        <begin position="93"/>
        <end position="102"/>
    </location>
</feature>
<proteinExistence type="predicted"/>
<name>A0A0A0LIB3_CUCSA</name>
<reference evidence="2 3" key="2">
    <citation type="journal article" date="2009" name="PLoS ONE">
        <title>An integrated genetic and cytogenetic map of the cucumber genome.</title>
        <authorList>
            <person name="Ren Y."/>
            <person name="Zhang Z."/>
            <person name="Liu J."/>
            <person name="Staub J.E."/>
            <person name="Han Y."/>
            <person name="Cheng Z."/>
            <person name="Li X."/>
            <person name="Lu J."/>
            <person name="Miao H."/>
            <person name="Kang H."/>
            <person name="Xie B."/>
            <person name="Gu X."/>
            <person name="Wang X."/>
            <person name="Du Y."/>
            <person name="Jin W."/>
            <person name="Huang S."/>
        </authorList>
    </citation>
    <scope>NUCLEOTIDE SEQUENCE [LARGE SCALE GENOMIC DNA]</scope>
    <source>
        <strain evidence="3">cv. 9930</strain>
    </source>
</reference>
<feature type="region of interest" description="Disordered" evidence="1">
    <location>
        <begin position="88"/>
        <end position="115"/>
    </location>
</feature>
<reference evidence="2 3" key="3">
    <citation type="journal article" date="2010" name="BMC Genomics">
        <title>Transcriptome sequencing and comparative analysis of cucumber flowers with different sex types.</title>
        <authorList>
            <person name="Guo S."/>
            <person name="Zheng Y."/>
            <person name="Joung J.G."/>
            <person name="Liu S."/>
            <person name="Zhang Z."/>
            <person name="Crasta O.R."/>
            <person name="Sobral B.W."/>
            <person name="Xu Y."/>
            <person name="Huang S."/>
            <person name="Fei Z."/>
        </authorList>
    </citation>
    <scope>NUCLEOTIDE SEQUENCE [LARGE SCALE GENOMIC DNA]</scope>
    <source>
        <strain evidence="3">cv. 9930</strain>
    </source>
</reference>
<feature type="compositionally biased region" description="Low complexity" evidence="1">
    <location>
        <begin position="24"/>
        <end position="39"/>
    </location>
</feature>
<dbReference type="Gramene" id="KGN61493">
    <property type="protein sequence ID" value="KGN61493"/>
    <property type="gene ID" value="Csa_2G147400"/>
</dbReference>
<organism evidence="2 3">
    <name type="scientific">Cucumis sativus</name>
    <name type="common">Cucumber</name>
    <dbReference type="NCBI Taxonomy" id="3659"/>
    <lineage>
        <taxon>Eukaryota</taxon>
        <taxon>Viridiplantae</taxon>
        <taxon>Streptophyta</taxon>
        <taxon>Embryophyta</taxon>
        <taxon>Tracheophyta</taxon>
        <taxon>Spermatophyta</taxon>
        <taxon>Magnoliopsida</taxon>
        <taxon>eudicotyledons</taxon>
        <taxon>Gunneridae</taxon>
        <taxon>Pentapetalae</taxon>
        <taxon>rosids</taxon>
        <taxon>fabids</taxon>
        <taxon>Cucurbitales</taxon>
        <taxon>Cucurbitaceae</taxon>
        <taxon>Benincaseae</taxon>
        <taxon>Cucumis</taxon>
    </lineage>
</organism>
<sequence>MAKDSKETFPSASADNPKHNSHISTKLKTPKSPSKSKMAKSLGAFIDDVFKESEEVAPSHVVSQSNEVLEEAVNDPFQREKVIASELDGETCIPSSPKTTIETPELKDTMTEDVRKDEEEVDENYVFKLVDHYVCKPMEKGLKM</sequence>
<keyword evidence="3" id="KW-1185">Reference proteome</keyword>
<reference evidence="2 3" key="1">
    <citation type="journal article" date="2009" name="Nat. Genet.">
        <title>The genome of the cucumber, Cucumis sativus L.</title>
        <authorList>
            <person name="Huang S."/>
            <person name="Li R."/>
            <person name="Zhang Z."/>
            <person name="Li L."/>
            <person name="Gu X."/>
            <person name="Fan W."/>
            <person name="Lucas W.J."/>
            <person name="Wang X."/>
            <person name="Xie B."/>
            <person name="Ni P."/>
            <person name="Ren Y."/>
            <person name="Zhu H."/>
            <person name="Li J."/>
            <person name="Lin K."/>
            <person name="Jin W."/>
            <person name="Fei Z."/>
            <person name="Li G."/>
            <person name="Staub J."/>
            <person name="Kilian A."/>
            <person name="van der Vossen E.A."/>
            <person name="Wu Y."/>
            <person name="Guo J."/>
            <person name="He J."/>
            <person name="Jia Z."/>
            <person name="Ren Y."/>
            <person name="Tian G."/>
            <person name="Lu Y."/>
            <person name="Ruan J."/>
            <person name="Qian W."/>
            <person name="Wang M."/>
            <person name="Huang Q."/>
            <person name="Li B."/>
            <person name="Xuan Z."/>
            <person name="Cao J."/>
            <person name="Asan"/>
            <person name="Wu Z."/>
            <person name="Zhang J."/>
            <person name="Cai Q."/>
            <person name="Bai Y."/>
            <person name="Zhao B."/>
            <person name="Han Y."/>
            <person name="Li Y."/>
            <person name="Li X."/>
            <person name="Wang S."/>
            <person name="Shi Q."/>
            <person name="Liu S."/>
            <person name="Cho W.K."/>
            <person name="Kim J.Y."/>
            <person name="Xu Y."/>
            <person name="Heller-Uszynska K."/>
            <person name="Miao H."/>
            <person name="Cheng Z."/>
            <person name="Zhang S."/>
            <person name="Wu J."/>
            <person name="Yang Y."/>
            <person name="Kang H."/>
            <person name="Li M."/>
            <person name="Liang H."/>
            <person name="Ren X."/>
            <person name="Shi Z."/>
            <person name="Wen M."/>
            <person name="Jian M."/>
            <person name="Yang H."/>
            <person name="Zhang G."/>
            <person name="Yang Z."/>
            <person name="Chen R."/>
            <person name="Liu S."/>
            <person name="Li J."/>
            <person name="Ma L."/>
            <person name="Liu H."/>
            <person name="Zhou Y."/>
            <person name="Zhao J."/>
            <person name="Fang X."/>
            <person name="Li G."/>
            <person name="Fang L."/>
            <person name="Li Y."/>
            <person name="Liu D."/>
            <person name="Zheng H."/>
            <person name="Zhang Y."/>
            <person name="Qin N."/>
            <person name="Li Z."/>
            <person name="Yang G."/>
            <person name="Yang S."/>
            <person name="Bolund L."/>
            <person name="Kristiansen K."/>
            <person name="Zheng H."/>
            <person name="Li S."/>
            <person name="Zhang X."/>
            <person name="Yang H."/>
            <person name="Wang J."/>
            <person name="Sun R."/>
            <person name="Zhang B."/>
            <person name="Jiang S."/>
            <person name="Wang J."/>
            <person name="Du Y."/>
            <person name="Li S."/>
        </authorList>
    </citation>
    <scope>NUCLEOTIDE SEQUENCE [LARGE SCALE GENOMIC DNA]</scope>
    <source>
        <strain evidence="3">cv. 9930</strain>
    </source>
</reference>
<reference evidence="2 3" key="4">
    <citation type="journal article" date="2011" name="BMC Genomics">
        <title>RNA-Seq improves annotation of protein-coding genes in the cucumber genome.</title>
        <authorList>
            <person name="Li Z."/>
            <person name="Zhang Z."/>
            <person name="Yan P."/>
            <person name="Huang S."/>
            <person name="Fei Z."/>
            <person name="Lin K."/>
        </authorList>
    </citation>
    <scope>NUCLEOTIDE SEQUENCE [LARGE SCALE GENOMIC DNA]</scope>
    <source>
        <strain evidence="3">cv. 9930</strain>
    </source>
</reference>
<evidence type="ECO:0000256" key="1">
    <source>
        <dbReference type="SAM" id="MobiDB-lite"/>
    </source>
</evidence>
<dbReference type="AlphaFoldDB" id="A0A0A0LIB3"/>
<evidence type="ECO:0000313" key="3">
    <source>
        <dbReference type="Proteomes" id="UP000029981"/>
    </source>
</evidence>
<accession>A0A0A0LIB3</accession>
<protein>
    <submittedName>
        <fullName evidence="2">Uncharacterized protein</fullName>
    </submittedName>
</protein>
<feature type="region of interest" description="Disordered" evidence="1">
    <location>
        <begin position="1"/>
        <end position="39"/>
    </location>
</feature>
<dbReference type="Proteomes" id="UP000029981">
    <property type="component" value="Chromosome 2"/>
</dbReference>
<evidence type="ECO:0000313" key="2">
    <source>
        <dbReference type="EMBL" id="KGN61493.1"/>
    </source>
</evidence>
<gene>
    <name evidence="2" type="ORF">Csa_2G147400</name>
</gene>
<feature type="compositionally biased region" description="Basic and acidic residues" evidence="1">
    <location>
        <begin position="104"/>
        <end position="115"/>
    </location>
</feature>